<evidence type="ECO:0000313" key="2">
    <source>
        <dbReference type="EMBL" id="KAG0691343.1"/>
    </source>
</evidence>
<dbReference type="EMBL" id="PUHW01000002">
    <property type="protein sequence ID" value="KAG0691343.1"/>
    <property type="molecule type" value="Genomic_DNA"/>
</dbReference>
<keyword evidence="1" id="KW-1133">Transmembrane helix</keyword>
<evidence type="ECO:0000313" key="3">
    <source>
        <dbReference type="Proteomes" id="UP000697127"/>
    </source>
</evidence>
<sequence length="134" mass="15579">MNSFLRYLTSQAFLLSWAKTTLYQLIELGNAIFVYFFYKSMFEAIVPNLKYSTTKKYRVYKFIIMLFAFFFVSAMIQYVESNYFSDLTPEAIKISTAYGFDVVIALLILKNMKLEYGAVQVELPQDVDLEAATK</sequence>
<keyword evidence="1" id="KW-0472">Membrane</keyword>
<feature type="transmembrane region" description="Helical" evidence="1">
    <location>
        <begin position="91"/>
        <end position="109"/>
    </location>
</feature>
<organism evidence="2 3">
    <name type="scientific">Pichia californica</name>
    <dbReference type="NCBI Taxonomy" id="460514"/>
    <lineage>
        <taxon>Eukaryota</taxon>
        <taxon>Fungi</taxon>
        <taxon>Dikarya</taxon>
        <taxon>Ascomycota</taxon>
        <taxon>Saccharomycotina</taxon>
        <taxon>Pichiomycetes</taxon>
        <taxon>Pichiales</taxon>
        <taxon>Pichiaceae</taxon>
        <taxon>Pichia</taxon>
    </lineage>
</organism>
<gene>
    <name evidence="2" type="ORF">C6P40_001627</name>
</gene>
<protein>
    <submittedName>
        <fullName evidence="2">Uncharacterized protein</fullName>
    </submittedName>
</protein>
<dbReference type="AlphaFoldDB" id="A0A9P6WRS0"/>
<comment type="caution">
    <text evidence="2">The sequence shown here is derived from an EMBL/GenBank/DDBJ whole genome shotgun (WGS) entry which is preliminary data.</text>
</comment>
<evidence type="ECO:0000256" key="1">
    <source>
        <dbReference type="SAM" id="Phobius"/>
    </source>
</evidence>
<reference evidence="2" key="1">
    <citation type="submission" date="2020-11" db="EMBL/GenBank/DDBJ databases">
        <title>Kefir isolates.</title>
        <authorList>
            <person name="Marcisauskas S."/>
            <person name="Kim Y."/>
            <person name="Blasche S."/>
        </authorList>
    </citation>
    <scope>NUCLEOTIDE SEQUENCE</scope>
    <source>
        <strain evidence="2">Olga-1</strain>
    </source>
</reference>
<feature type="transmembrane region" description="Helical" evidence="1">
    <location>
        <begin position="59"/>
        <end position="79"/>
    </location>
</feature>
<feature type="transmembrane region" description="Helical" evidence="1">
    <location>
        <begin position="20"/>
        <end position="38"/>
    </location>
</feature>
<keyword evidence="1" id="KW-0812">Transmembrane</keyword>
<keyword evidence="3" id="KW-1185">Reference proteome</keyword>
<name>A0A9P6WRS0_9ASCO</name>
<dbReference type="Proteomes" id="UP000697127">
    <property type="component" value="Unassembled WGS sequence"/>
</dbReference>
<proteinExistence type="predicted"/>
<accession>A0A9P6WRS0</accession>